<dbReference type="EMBL" id="DVAD01000016">
    <property type="protein sequence ID" value="HIJ99835.1"/>
    <property type="molecule type" value="Genomic_DNA"/>
</dbReference>
<dbReference type="InterPro" id="IPR027548">
    <property type="entry name" value="Ribosomal_eS19_archaeal"/>
</dbReference>
<dbReference type="GO" id="GO:0006412">
    <property type="term" value="P:translation"/>
    <property type="evidence" value="ECO:0007669"/>
    <property type="project" value="InterPro"/>
</dbReference>
<organism evidence="5 6">
    <name type="scientific">Candidatus Undinarchaeum marinum</name>
    <dbReference type="NCBI Taxonomy" id="2756141"/>
    <lineage>
        <taxon>Archaea</taxon>
        <taxon>Candidatus Undinarchaeota</taxon>
        <taxon>Candidatus Undinarchaeia</taxon>
        <taxon>Candidatus Undinarchaeales</taxon>
        <taxon>Candidatus Undinarchaeaceae</taxon>
        <taxon>Candidatus Undinarchaeum</taxon>
    </lineage>
</organism>
<dbReference type="NCBIfam" id="NF006811">
    <property type="entry name" value="PRK09333.1"/>
    <property type="match status" value="1"/>
</dbReference>
<comment type="similarity">
    <text evidence="1">Belongs to the eukaryotic ribosomal protein eS19 family.</text>
</comment>
<evidence type="ECO:0000313" key="5">
    <source>
        <dbReference type="EMBL" id="HIJ99835.1"/>
    </source>
</evidence>
<evidence type="ECO:0000256" key="1">
    <source>
        <dbReference type="ARBA" id="ARBA00010014"/>
    </source>
</evidence>
<evidence type="ECO:0000256" key="4">
    <source>
        <dbReference type="SAM" id="MobiDB-lite"/>
    </source>
</evidence>
<dbReference type="GO" id="GO:0003723">
    <property type="term" value="F:RNA binding"/>
    <property type="evidence" value="ECO:0007669"/>
    <property type="project" value="TreeGrafter"/>
</dbReference>
<dbReference type="InterPro" id="IPR018277">
    <property type="entry name" value="Ribosomal_eS19_CS"/>
</dbReference>
<dbReference type="GO" id="GO:0022627">
    <property type="term" value="C:cytosolic small ribosomal subunit"/>
    <property type="evidence" value="ECO:0007669"/>
    <property type="project" value="TreeGrafter"/>
</dbReference>
<dbReference type="PANTHER" id="PTHR11710:SF0">
    <property type="entry name" value="40S RIBOSOMAL PROTEIN S19"/>
    <property type="match status" value="1"/>
</dbReference>
<dbReference type="SMART" id="SM01413">
    <property type="entry name" value="Ribosomal_S19e"/>
    <property type="match status" value="1"/>
</dbReference>
<dbReference type="GO" id="GO:0000028">
    <property type="term" value="P:ribosomal small subunit assembly"/>
    <property type="evidence" value="ECO:0007669"/>
    <property type="project" value="TreeGrafter"/>
</dbReference>
<gene>
    <name evidence="5" type="ORF">H1011_03400</name>
</gene>
<dbReference type="GO" id="GO:0003735">
    <property type="term" value="F:structural constituent of ribosome"/>
    <property type="evidence" value="ECO:0007669"/>
    <property type="project" value="InterPro"/>
</dbReference>
<keyword evidence="2 5" id="KW-0689">Ribosomal protein</keyword>
<name>A0A832V910_9ARCH</name>
<dbReference type="Proteomes" id="UP000604391">
    <property type="component" value="Unassembled WGS sequence"/>
</dbReference>
<sequence>MVSTLDTNTNALIDAAKEELKSLESLKKPEWAHYAKSGAHKERPPHTDDFWQIRAAALMRKLYKKGPIGVSRLRKEYGGRKNRGAKPEKHYDGSGNIIRKILQQLETAGYVKKVKGGRELTSAGMKFLDGISHKVETSSQSSEEKAPKESKKEAETERIEAPEAKEIKKEAETERIEAPEAKEIKKEAETERI</sequence>
<evidence type="ECO:0000256" key="3">
    <source>
        <dbReference type="ARBA" id="ARBA00023274"/>
    </source>
</evidence>
<keyword evidence="3" id="KW-0687">Ribonucleoprotein</keyword>
<feature type="non-terminal residue" evidence="5">
    <location>
        <position position="193"/>
    </location>
</feature>
<keyword evidence="6" id="KW-1185">Reference proteome</keyword>
<reference evidence="5 6" key="1">
    <citation type="journal article" name="Nat. Commun.">
        <title>Undinarchaeota illuminate DPANN phylogeny and the impact of gene transfer on archaeal evolution.</title>
        <authorList>
            <person name="Dombrowski N."/>
            <person name="Williams T.A."/>
            <person name="Sun J."/>
            <person name="Woodcroft B.J."/>
            <person name="Lee J.H."/>
            <person name="Minh B.Q."/>
            <person name="Rinke C."/>
            <person name="Spang A."/>
        </authorList>
    </citation>
    <scope>NUCLEOTIDE SEQUENCE [LARGE SCALE GENOMIC DNA]</scope>
    <source>
        <strain evidence="5">MAG_bin17</strain>
    </source>
</reference>
<dbReference type="PANTHER" id="PTHR11710">
    <property type="entry name" value="40S RIBOSOMAL PROTEIN S19"/>
    <property type="match status" value="1"/>
</dbReference>
<dbReference type="HAMAP" id="MF_01474">
    <property type="entry name" value="Ribosomal_eS19"/>
    <property type="match status" value="1"/>
</dbReference>
<proteinExistence type="inferred from homology"/>
<evidence type="ECO:0000313" key="6">
    <source>
        <dbReference type="Proteomes" id="UP000604391"/>
    </source>
</evidence>
<dbReference type="InterPro" id="IPR036388">
    <property type="entry name" value="WH-like_DNA-bd_sf"/>
</dbReference>
<dbReference type="InterPro" id="IPR036390">
    <property type="entry name" value="WH_DNA-bd_sf"/>
</dbReference>
<dbReference type="Gene3D" id="1.10.10.10">
    <property type="entry name" value="Winged helix-like DNA-binding domain superfamily/Winged helix DNA-binding domain"/>
    <property type="match status" value="1"/>
</dbReference>
<feature type="region of interest" description="Disordered" evidence="4">
    <location>
        <begin position="132"/>
        <end position="193"/>
    </location>
</feature>
<dbReference type="InterPro" id="IPR001266">
    <property type="entry name" value="Ribosomal_eS19"/>
</dbReference>
<dbReference type="Pfam" id="PF01090">
    <property type="entry name" value="Ribosomal_S19e"/>
    <property type="match status" value="1"/>
</dbReference>
<dbReference type="AlphaFoldDB" id="A0A832V910"/>
<comment type="caution">
    <text evidence="5">The sequence shown here is derived from an EMBL/GenBank/DDBJ whole genome shotgun (WGS) entry which is preliminary data.</text>
</comment>
<accession>A0A832V910</accession>
<dbReference type="SUPFAM" id="SSF46785">
    <property type="entry name" value="Winged helix' DNA-binding domain"/>
    <property type="match status" value="1"/>
</dbReference>
<dbReference type="FunFam" id="1.10.10.10:FF:000118">
    <property type="entry name" value="40S ribosomal protein S19"/>
    <property type="match status" value="1"/>
</dbReference>
<protein>
    <submittedName>
        <fullName evidence="5">30S ribosomal protein S19e</fullName>
    </submittedName>
</protein>
<evidence type="ECO:0000256" key="2">
    <source>
        <dbReference type="ARBA" id="ARBA00022980"/>
    </source>
</evidence>
<dbReference type="PROSITE" id="PS00628">
    <property type="entry name" value="RIBOSOMAL_S19E"/>
    <property type="match status" value="1"/>
</dbReference>